<keyword evidence="2" id="KW-1185">Reference proteome</keyword>
<evidence type="ECO:0000313" key="1">
    <source>
        <dbReference type="EMBL" id="KYN09585.1"/>
    </source>
</evidence>
<reference evidence="1 2" key="1">
    <citation type="submission" date="2015-09" db="EMBL/GenBank/DDBJ databases">
        <title>Trachymyrmex cornetzi WGS genome.</title>
        <authorList>
            <person name="Nygaard S."/>
            <person name="Hu H."/>
            <person name="Boomsma J."/>
            <person name="Zhang G."/>
        </authorList>
    </citation>
    <scope>NUCLEOTIDE SEQUENCE [LARGE SCALE GENOMIC DNA]</scope>
    <source>
        <strain evidence="1">Tcor2-1</strain>
        <tissue evidence="1">Whole body</tissue>
    </source>
</reference>
<gene>
    <name evidence="1" type="ORF">ALC57_18295</name>
</gene>
<dbReference type="EMBL" id="KQ981086">
    <property type="protein sequence ID" value="KYN09585.1"/>
    <property type="molecule type" value="Genomic_DNA"/>
</dbReference>
<accession>A0A151IS90</accession>
<organism evidence="1 2">
    <name type="scientific">Trachymyrmex cornetzi</name>
    <dbReference type="NCBI Taxonomy" id="471704"/>
    <lineage>
        <taxon>Eukaryota</taxon>
        <taxon>Metazoa</taxon>
        <taxon>Ecdysozoa</taxon>
        <taxon>Arthropoda</taxon>
        <taxon>Hexapoda</taxon>
        <taxon>Insecta</taxon>
        <taxon>Pterygota</taxon>
        <taxon>Neoptera</taxon>
        <taxon>Endopterygota</taxon>
        <taxon>Hymenoptera</taxon>
        <taxon>Apocrita</taxon>
        <taxon>Aculeata</taxon>
        <taxon>Formicoidea</taxon>
        <taxon>Formicidae</taxon>
        <taxon>Myrmicinae</taxon>
        <taxon>Trachymyrmex</taxon>
    </lineage>
</organism>
<proteinExistence type="predicted"/>
<name>A0A151IS90_9HYME</name>
<sequence>MVPMFVDLQGFIIEKRFIVKEVAILKNGNILTHYISTSPMPWRFLTKSDKRHATWLMRNHHGRTVWLKCPLIAAKKLINSKRIRIGWTMARIELLPERVVQFYRCLEIGHVRNQCRSENDRTMACIDAARWDTRPRDAMKRCTASSALRETLN</sequence>
<evidence type="ECO:0000313" key="2">
    <source>
        <dbReference type="Proteomes" id="UP000078492"/>
    </source>
</evidence>
<dbReference type="STRING" id="471704.A0A151IS90"/>
<protein>
    <recommendedName>
        <fullName evidence="3">CCHC-type domain-containing protein</fullName>
    </recommendedName>
</protein>
<dbReference type="AlphaFoldDB" id="A0A151IS90"/>
<dbReference type="Proteomes" id="UP000078492">
    <property type="component" value="Unassembled WGS sequence"/>
</dbReference>
<evidence type="ECO:0008006" key="3">
    <source>
        <dbReference type="Google" id="ProtNLM"/>
    </source>
</evidence>